<evidence type="ECO:0000256" key="2">
    <source>
        <dbReference type="ARBA" id="ARBA00022525"/>
    </source>
</evidence>
<proteinExistence type="predicted"/>
<gene>
    <name evidence="7" type="ORF">AVCANL283_08690</name>
</gene>
<keyword evidence="8" id="KW-1185">Reference proteome</keyword>
<comment type="subcellular location">
    <subcellularLocation>
        <location evidence="1">Secreted</location>
    </subcellularLocation>
</comment>
<dbReference type="CDD" id="cd00198">
    <property type="entry name" value="vWFA"/>
    <property type="match status" value="1"/>
</dbReference>
<reference evidence="7 8" key="1">
    <citation type="submission" date="2020-07" db="EMBL/GenBank/DDBJ databases">
        <title>Transfer of Campylobacter canadensis to the novel genus Avispirillum gen. nov., that also includes two novel species recovered from migratory waterfowl: Avispirillum anseris sp. nov. and Avispirillum brantae sp. nov.</title>
        <authorList>
            <person name="Miller W.G."/>
            <person name="Chapman M.H."/>
            <person name="Yee E."/>
            <person name="Inglis G.D."/>
        </authorList>
    </citation>
    <scope>NUCLEOTIDE SEQUENCE [LARGE SCALE GENOMIC DNA]</scope>
    <source>
        <strain evidence="7 8">L283</strain>
    </source>
</reference>
<dbReference type="InterPro" id="IPR023347">
    <property type="entry name" value="Lysozyme_dom_sf"/>
</dbReference>
<dbReference type="Pfam" id="PF25106">
    <property type="entry name" value="VWA_4"/>
    <property type="match status" value="1"/>
</dbReference>
<evidence type="ECO:0000313" key="8">
    <source>
        <dbReference type="Proteomes" id="UP000786183"/>
    </source>
</evidence>
<dbReference type="PANTHER" id="PTHR14905:SF7">
    <property type="entry name" value="VON WILLEBRAND FACTOR A DOMAIN-CONTAINING PROTEIN 7"/>
    <property type="match status" value="1"/>
</dbReference>
<dbReference type="EMBL" id="JACGBB010000043">
    <property type="protein sequence ID" value="MBZ7988164.1"/>
    <property type="molecule type" value="Genomic_DNA"/>
</dbReference>
<sequence length="606" mass="68461">MSLSGLHKVYNFSSELYDNIRKSEGFDVKVYLDSKLRPTIGVGYELISHKNIWREHFKTIKLNVSDEQAKEFNNLISALSKVKSKDEGKKNIDEYYKNKNSIILTDEQEAKELFYTILPDYKKMIIKTSNNPDQGISEEIFEHLKNSNELIALIDLAYNGGKKLIGPGLSKAIEEGDRAKAWFEIRYNSNGGSSRKTSGYGIAQRRVRTSNLFGLYPDGNIDEEYHMQVVRMYADSKNKIIKEETCEYTPKRNNNPIKDAYQGENSFKSQISTTIKHFTNEDIISGDIVLLDNTHNELGKNTKLDKNDLIIIDGGEHSISDISGNDIYYIRSGKVRIDDKDGKGKIIFNGSTLEGGSYDEDKKAYVDAKDTSITYELKDNNDLIVRKDNSSITISNFNKNEDGFLNINLKDKPGKEVAIIIDTTGSMGDDIATCKANAKIIASNIFKENFYSKISIVTYNDNDIKTIGTYTNYQSFLSGINSVNLQYGGTEYTMAAILEGMSNFNPNNHLSKEVYVMTDESGDDNHRRDEVQRMAKNLSVGFRSINNTNKYEDTSVKINFIAIRDEFEHFKELAISTNGMYFTSNSSEELSDALFELSNIGTSSND</sequence>
<dbReference type="RefSeq" id="WP_224325602.1">
    <property type="nucleotide sequence ID" value="NZ_JACGBB010000043.1"/>
</dbReference>
<dbReference type="Gene3D" id="1.10.530.40">
    <property type="match status" value="1"/>
</dbReference>
<dbReference type="InterPro" id="IPR023346">
    <property type="entry name" value="Lysozyme-like_dom_sf"/>
</dbReference>
<evidence type="ECO:0000256" key="3">
    <source>
        <dbReference type="ARBA" id="ARBA00022529"/>
    </source>
</evidence>
<dbReference type="InterPro" id="IPR002035">
    <property type="entry name" value="VWF_A"/>
</dbReference>
<feature type="domain" description="VWFA" evidence="6">
    <location>
        <begin position="416"/>
        <end position="600"/>
    </location>
</feature>
<evidence type="ECO:0000256" key="4">
    <source>
        <dbReference type="ARBA" id="ARBA00022638"/>
    </source>
</evidence>
<evidence type="ECO:0000256" key="5">
    <source>
        <dbReference type="ARBA" id="ARBA00022729"/>
    </source>
</evidence>
<dbReference type="SUPFAM" id="SSF53955">
    <property type="entry name" value="Lysozyme-like"/>
    <property type="match status" value="1"/>
</dbReference>
<dbReference type="InterPro" id="IPR052577">
    <property type="entry name" value="VWA7"/>
</dbReference>
<accession>A0ABS7WW71</accession>
<keyword evidence="3" id="KW-0929">Antimicrobial</keyword>
<keyword evidence="2" id="KW-0964">Secreted</keyword>
<keyword evidence="5" id="KW-0732">Signal</keyword>
<dbReference type="PROSITE" id="PS50234">
    <property type="entry name" value="VWFA"/>
    <property type="match status" value="1"/>
</dbReference>
<name>A0ABS7WW71_9BACT</name>
<dbReference type="SUPFAM" id="SSF53300">
    <property type="entry name" value="vWA-like"/>
    <property type="match status" value="1"/>
</dbReference>
<comment type="caution">
    <text evidence="7">The sequence shown here is derived from an EMBL/GenBank/DDBJ whole genome shotgun (WGS) entry which is preliminary data.</text>
</comment>
<evidence type="ECO:0000313" key="7">
    <source>
        <dbReference type="EMBL" id="MBZ7988164.1"/>
    </source>
</evidence>
<dbReference type="InterPro" id="IPR036465">
    <property type="entry name" value="vWFA_dom_sf"/>
</dbReference>
<feature type="non-terminal residue" evidence="7">
    <location>
        <position position="606"/>
    </location>
</feature>
<protein>
    <submittedName>
        <fullName evidence="7">VWA domain-containing protein</fullName>
    </submittedName>
</protein>
<dbReference type="InterPro" id="IPR056861">
    <property type="entry name" value="HMCN1-like_VWA"/>
</dbReference>
<dbReference type="Proteomes" id="UP000786183">
    <property type="component" value="Unassembled WGS sequence"/>
</dbReference>
<organism evidence="7 8">
    <name type="scientific">Campylobacter canadensis</name>
    <dbReference type="NCBI Taxonomy" id="449520"/>
    <lineage>
        <taxon>Bacteria</taxon>
        <taxon>Pseudomonadati</taxon>
        <taxon>Campylobacterota</taxon>
        <taxon>Epsilonproteobacteria</taxon>
        <taxon>Campylobacterales</taxon>
        <taxon>Campylobacteraceae</taxon>
        <taxon>Campylobacter</taxon>
    </lineage>
</organism>
<dbReference type="Gene3D" id="3.40.50.410">
    <property type="entry name" value="von Willebrand factor, type A domain"/>
    <property type="match status" value="1"/>
</dbReference>
<dbReference type="SMART" id="SM00327">
    <property type="entry name" value="VWA"/>
    <property type="match status" value="1"/>
</dbReference>
<keyword evidence="4" id="KW-0081">Bacteriolytic enzyme</keyword>
<evidence type="ECO:0000256" key="1">
    <source>
        <dbReference type="ARBA" id="ARBA00004613"/>
    </source>
</evidence>
<evidence type="ECO:0000259" key="6">
    <source>
        <dbReference type="PROSITE" id="PS50234"/>
    </source>
</evidence>
<dbReference type="PANTHER" id="PTHR14905">
    <property type="entry name" value="NG37"/>
    <property type="match status" value="1"/>
</dbReference>